<dbReference type="EMBL" id="CM056743">
    <property type="protein sequence ID" value="KAJ8672023.1"/>
    <property type="molecule type" value="Genomic_DNA"/>
</dbReference>
<reference evidence="1" key="1">
    <citation type="submission" date="2023-04" db="EMBL/GenBank/DDBJ databases">
        <title>A chromosome-level genome assembly of the parasitoid wasp Eretmocerus hayati.</title>
        <authorList>
            <person name="Zhong Y."/>
            <person name="Liu S."/>
            <person name="Liu Y."/>
        </authorList>
    </citation>
    <scope>NUCLEOTIDE SEQUENCE</scope>
    <source>
        <strain evidence="1">ZJU_SS_LIU_2023</strain>
    </source>
</reference>
<protein>
    <submittedName>
        <fullName evidence="1">Uncharacterized protein</fullName>
    </submittedName>
</protein>
<dbReference type="Proteomes" id="UP001239111">
    <property type="component" value="Chromosome 3"/>
</dbReference>
<keyword evidence="2" id="KW-1185">Reference proteome</keyword>
<evidence type="ECO:0000313" key="2">
    <source>
        <dbReference type="Proteomes" id="UP001239111"/>
    </source>
</evidence>
<comment type="caution">
    <text evidence="1">The sequence shown here is derived from an EMBL/GenBank/DDBJ whole genome shotgun (WGS) entry which is preliminary data.</text>
</comment>
<proteinExistence type="predicted"/>
<evidence type="ECO:0000313" key="1">
    <source>
        <dbReference type="EMBL" id="KAJ8672023.1"/>
    </source>
</evidence>
<organism evidence="1 2">
    <name type="scientific">Eretmocerus hayati</name>
    <dbReference type="NCBI Taxonomy" id="131215"/>
    <lineage>
        <taxon>Eukaryota</taxon>
        <taxon>Metazoa</taxon>
        <taxon>Ecdysozoa</taxon>
        <taxon>Arthropoda</taxon>
        <taxon>Hexapoda</taxon>
        <taxon>Insecta</taxon>
        <taxon>Pterygota</taxon>
        <taxon>Neoptera</taxon>
        <taxon>Endopterygota</taxon>
        <taxon>Hymenoptera</taxon>
        <taxon>Apocrita</taxon>
        <taxon>Proctotrupomorpha</taxon>
        <taxon>Chalcidoidea</taxon>
        <taxon>Aphelinidae</taxon>
        <taxon>Aphelininae</taxon>
        <taxon>Eretmocerus</taxon>
    </lineage>
</organism>
<accession>A0ACC2NLD8</accession>
<sequence>MQEKRTPTVKKKSIEKAELENLEEVRKRQQQKAYKQLERKELDNREGKRKLVIRKGIAWRNRYVETWIKEKTNMDYDNWTLEPLNKKGTYTHNAWVVKTNSKTLEERLKRTMIERGEKEFTVESFISAKERWEIKGATKRKESYKRLGYKGKDIRKNRMGKRGF</sequence>
<name>A0ACC2NLD8_9HYME</name>
<gene>
    <name evidence="1" type="ORF">QAD02_003282</name>
</gene>